<evidence type="ECO:0000313" key="2">
    <source>
        <dbReference type="Proteomes" id="UP001268819"/>
    </source>
</evidence>
<dbReference type="EMBL" id="JAVDSG010000001">
    <property type="protein sequence ID" value="MDR6593650.1"/>
    <property type="molecule type" value="Genomic_DNA"/>
</dbReference>
<accession>A0ABU1PSN0</accession>
<evidence type="ECO:0000313" key="1">
    <source>
        <dbReference type="EMBL" id="MDR6593650.1"/>
    </source>
</evidence>
<comment type="caution">
    <text evidence="1">The sequence shown here is derived from an EMBL/GenBank/DDBJ whole genome shotgun (WGS) entry which is preliminary data.</text>
</comment>
<reference evidence="1 2" key="1">
    <citation type="submission" date="2023-07" db="EMBL/GenBank/DDBJ databases">
        <title>Sequencing the genomes of 1000 actinobacteria strains.</title>
        <authorList>
            <person name="Klenk H.-P."/>
        </authorList>
    </citation>
    <scope>NUCLEOTIDE SEQUENCE [LARGE SCALE GENOMIC DNA]</scope>
    <source>
        <strain evidence="1 2">DSM 43749</strain>
    </source>
</reference>
<name>A0ABU1PSN0_9PSEU</name>
<dbReference type="RefSeq" id="WP_310306540.1">
    <property type="nucleotide sequence ID" value="NZ_BAAAXB010000001.1"/>
</dbReference>
<proteinExistence type="predicted"/>
<dbReference type="Proteomes" id="UP001268819">
    <property type="component" value="Unassembled WGS sequence"/>
</dbReference>
<protein>
    <submittedName>
        <fullName evidence="1">Uncharacterized protein</fullName>
    </submittedName>
</protein>
<sequence length="1352" mass="147171">MSKQTITWTVLPNGVTPALDVVRFSVHVAPRLLPDPAPGVLAGFPDWTDWPARVAGATFRLEFPDVTDPATGGPVRAVARRVSTPESRRWTALFTGTSPVDGHALTRFARRRIRSYPTRHVRDFVNQRYGRFGARSPERAPTLDELTAADAFGPVGFELDSDRVKPGWERKRVLRDQLEALLNPGSQDPAQWAVPFRPGDAGTADGMALTFLQAERFHRRRDAVVGDLPPLPAPKPDFHQVVAMTREHNLLQRLLGLVLDFESTDPLVLNLVRGNERITRVRLVTDLVPKLGTAAAVHVRPTMRCRIGKGASGHVFGAVPLDGDSDLRDGLLRVGDTDRFAVVQVDPDSAALAVRQFADTVTRLRVERGGQVRKRSTSTPDEQALPVLRTTGFSVGRLSRAARLARKIERNRAVNDSAFTAGGDKITDEIALDADDVVRGYRWDVRDETAGQWFSLMWRDGAYVFVRSGNEEVKVLEETAAQTAPTTSGTTGDEDLYLQESLVHWGGWSLAAERPGKALTEDNGLDDAEEPLDANFPLRTRFGARALPRLRFGRRYRMRARAVDIAGNSLTSEQADAVTDPALSTAAETFRRFEPVAAPEVLLRSSPGEAESLEVVALRGNTGSDTAVGAADRHVLPPRTSVQVAEQHGLLDQGTAGRPMNAARYAELVARDAAVLEQDTSARALPAPADRHWYYDTDQLAVPYLPEPLARRILVRGLPGSTTSTTITAVDQTTWPAAKGFRIRLQQGTPGWTWSESTRLLTVRLMPGDSYRLQLSAQFDAADLDLMALWPLIQQAAAEWNAAHPTDQVDIPAVRQSAVGGRHWMFTPARTVTLVHAVRTPLAAPDLSGVAVTRPTEGRVGSTHALVGSSMQISRKSTGSVEFTARWLMPVDDGGPDPVTPREFRAAPFTVRVEPVHGPAPATEAMAFQGRHEFGDTRYRRVRYEARAVTRFSEFFREHREVAFSGDRHSLGVPVDPAHLTLVDRATRLEYQPAPPGATAADATTGDYVVTDATTGTFERTARGRLTSPRTLEVAFVRPTTRSAAAVVEEDVRSTARPAAPKVRQVVPIFRWENPAPGRSARRGGGLRVYLDRPWWSSGDGEKLAVLLWPDPATDVPQHLRGAVTTWGNDPAQHGASVADDVLQDSFPLATHFGTGMTVPEFPGTELKLAAHDVAYDAGRGLWYCDIRVTRQGETPLEGYFPFVRLALARFQPMSVAGCHLSSVVTADFAQLAPDRSVVVTGSGATRAVQVSGPGATVTQSGRLNEVWVSVERELAGVTDPVLRWQPAGAGFATTMSTPVTSGGVLTWSGTVSLPTWTGALRLVVEEFEVHRDGSGGLAATRLVHTDTVPLS</sequence>
<keyword evidence="2" id="KW-1185">Reference proteome</keyword>
<gene>
    <name evidence="1" type="ORF">J2S66_002034</name>
</gene>
<organism evidence="1 2">
    <name type="scientific">Saccharothrix longispora</name>
    <dbReference type="NCBI Taxonomy" id="33920"/>
    <lineage>
        <taxon>Bacteria</taxon>
        <taxon>Bacillati</taxon>
        <taxon>Actinomycetota</taxon>
        <taxon>Actinomycetes</taxon>
        <taxon>Pseudonocardiales</taxon>
        <taxon>Pseudonocardiaceae</taxon>
        <taxon>Saccharothrix</taxon>
    </lineage>
</organism>